<sequence length="72" mass="8167">MAIPNMWRTKKQRYSLQGEVCIHCARAVFPPRQICPHCHRPMHEERVSTPATLNFHALMPAAVGQPMTVGDD</sequence>
<dbReference type="EMBL" id="DSMG01000020">
    <property type="protein sequence ID" value="HDX30191.1"/>
    <property type="molecule type" value="Genomic_DNA"/>
</dbReference>
<dbReference type="AlphaFoldDB" id="A0A7C1FS26"/>
<name>A0A7C1FS26_9CHLR</name>
<evidence type="ECO:0000259" key="1">
    <source>
        <dbReference type="Pfam" id="PF12172"/>
    </source>
</evidence>
<gene>
    <name evidence="2" type="ORF">ENQ20_01710</name>
</gene>
<dbReference type="InterPro" id="IPR012340">
    <property type="entry name" value="NA-bd_OB-fold"/>
</dbReference>
<dbReference type="Gene3D" id="6.10.30.10">
    <property type="match status" value="1"/>
</dbReference>
<proteinExistence type="predicted"/>
<feature type="domain" description="ChsH2 rubredoxin-like zinc ribbon" evidence="1">
    <location>
        <begin position="11"/>
        <end position="40"/>
    </location>
</feature>
<protein>
    <recommendedName>
        <fullName evidence="1">ChsH2 rubredoxin-like zinc ribbon domain-containing protein</fullName>
    </recommendedName>
</protein>
<dbReference type="InterPro" id="IPR022002">
    <property type="entry name" value="ChsH2_Znr"/>
</dbReference>
<evidence type="ECO:0000313" key="2">
    <source>
        <dbReference type="EMBL" id="HDX30191.1"/>
    </source>
</evidence>
<dbReference type="Pfam" id="PF12172">
    <property type="entry name" value="zf-ChsH2"/>
    <property type="match status" value="1"/>
</dbReference>
<organism evidence="2">
    <name type="scientific">Caldilinea aerophila</name>
    <dbReference type="NCBI Taxonomy" id="133453"/>
    <lineage>
        <taxon>Bacteria</taxon>
        <taxon>Bacillati</taxon>
        <taxon>Chloroflexota</taxon>
        <taxon>Caldilineae</taxon>
        <taxon>Caldilineales</taxon>
        <taxon>Caldilineaceae</taxon>
        <taxon>Caldilinea</taxon>
    </lineage>
</organism>
<reference evidence="2" key="1">
    <citation type="journal article" date="2020" name="mSystems">
        <title>Genome- and Community-Level Interaction Insights into Carbon Utilization and Element Cycling Functions of Hydrothermarchaeota in Hydrothermal Sediment.</title>
        <authorList>
            <person name="Zhou Z."/>
            <person name="Liu Y."/>
            <person name="Xu W."/>
            <person name="Pan J."/>
            <person name="Luo Z.H."/>
            <person name="Li M."/>
        </authorList>
    </citation>
    <scope>NUCLEOTIDE SEQUENCE [LARGE SCALE GENOMIC DNA]</scope>
    <source>
        <strain evidence="2">SpSt-289</strain>
    </source>
</reference>
<dbReference type="SUPFAM" id="SSF50249">
    <property type="entry name" value="Nucleic acid-binding proteins"/>
    <property type="match status" value="1"/>
</dbReference>
<accession>A0A7C1FS26</accession>
<comment type="caution">
    <text evidence="2">The sequence shown here is derived from an EMBL/GenBank/DDBJ whole genome shotgun (WGS) entry which is preliminary data.</text>
</comment>